<evidence type="ECO:0000259" key="1">
    <source>
        <dbReference type="Pfam" id="PF20179"/>
    </source>
</evidence>
<organism evidence="2 3">
    <name type="scientific">Coprinopsis cinerea (strain Okayama-7 / 130 / ATCC MYA-4618 / FGSC 9003)</name>
    <name type="common">Inky cap fungus</name>
    <name type="synonym">Hormographiella aspergillata</name>
    <dbReference type="NCBI Taxonomy" id="240176"/>
    <lineage>
        <taxon>Eukaryota</taxon>
        <taxon>Fungi</taxon>
        <taxon>Dikarya</taxon>
        <taxon>Basidiomycota</taxon>
        <taxon>Agaricomycotina</taxon>
        <taxon>Agaricomycetes</taxon>
        <taxon>Agaricomycetidae</taxon>
        <taxon>Agaricales</taxon>
        <taxon>Agaricineae</taxon>
        <taxon>Psathyrellaceae</taxon>
        <taxon>Coprinopsis</taxon>
    </lineage>
</organism>
<dbReference type="Proteomes" id="UP000001861">
    <property type="component" value="Unassembled WGS sequence"/>
</dbReference>
<dbReference type="InterPro" id="IPR046824">
    <property type="entry name" value="Mss51-like_C"/>
</dbReference>
<dbReference type="InParanoid" id="A8NIT9"/>
<evidence type="ECO:0000313" key="2">
    <source>
        <dbReference type="EMBL" id="EAU87763.2"/>
    </source>
</evidence>
<dbReference type="Pfam" id="PF20179">
    <property type="entry name" value="MSS51_C"/>
    <property type="match status" value="1"/>
</dbReference>
<gene>
    <name evidence="2" type="ORF">CC1G_11041</name>
</gene>
<dbReference type="EMBL" id="AACS02000010">
    <property type="protein sequence ID" value="EAU87763.2"/>
    <property type="molecule type" value="Genomic_DNA"/>
</dbReference>
<dbReference type="PANTHER" id="PTHR28069">
    <property type="entry name" value="GH20023P"/>
    <property type="match status" value="1"/>
</dbReference>
<dbReference type="HOGENOM" id="CLU_045558_0_0_1"/>
<dbReference type="VEuPathDB" id="FungiDB:CC1G_11041"/>
<dbReference type="RefSeq" id="XP_001834071.2">
    <property type="nucleotide sequence ID" value="XM_001834019.2"/>
</dbReference>
<dbReference type="OrthoDB" id="432970at2759"/>
<feature type="domain" description="Mitochondrial splicing suppressor 51-like C-terminal" evidence="1">
    <location>
        <begin position="170"/>
        <end position="365"/>
    </location>
</feature>
<evidence type="ECO:0000313" key="3">
    <source>
        <dbReference type="Proteomes" id="UP000001861"/>
    </source>
</evidence>
<dbReference type="KEGG" id="cci:CC1G_11041"/>
<protein>
    <recommendedName>
        <fullName evidence="1">Mitochondrial splicing suppressor 51-like C-terminal domain-containing protein</fullName>
    </recommendedName>
</protein>
<proteinExistence type="predicted"/>
<keyword evidence="3" id="KW-1185">Reference proteome</keyword>
<accession>A8NIT9</accession>
<sequence length="386" mass="44384">MEIEEFEEYLLDEGRALGAQERELFFREPRCSICGISDRLLRKRRRFGHITPHPDHRDQHDEQKYQSLGLTHCHLNQRLRESIRLRSVLLKLRKSSPWADVKNLGINPNGSIVWFPSRIMESWKGLKDRTWEEEYLEEVRQAFRMIPPTKALPDPSHALLRAVSEELSVPLSILWGLEVLHADDLSWTKRDTLRIHILKVSESELRMNNVFEEILHRLPEVRHLEFKFSEFYVSTHQHAATGNAPTAGAKEPTSTAPRKVLPSRICKSHKILNQVASYYDDFVKAKGQDFIKPDIAAAFDASSDVKPWKATIKTLTKWKVPAIFTSLTHEQSVKDAKDLRKTGTKLKKELSPRINPWGSMQLRTDSNSIGIDGFFTANGWIAGGSY</sequence>
<dbReference type="AlphaFoldDB" id="A8NIT9"/>
<comment type="caution">
    <text evidence="2">The sequence shown here is derived from an EMBL/GenBank/DDBJ whole genome shotgun (WGS) entry which is preliminary data.</text>
</comment>
<name>A8NIT9_COPC7</name>
<dbReference type="GeneID" id="6010576"/>
<reference evidence="2 3" key="1">
    <citation type="journal article" date="2010" name="Proc. Natl. Acad. Sci. U.S.A.">
        <title>Insights into evolution of multicellular fungi from the assembled chromosomes of the mushroom Coprinopsis cinerea (Coprinus cinereus).</title>
        <authorList>
            <person name="Stajich J.E."/>
            <person name="Wilke S.K."/>
            <person name="Ahren D."/>
            <person name="Au C.H."/>
            <person name="Birren B.W."/>
            <person name="Borodovsky M."/>
            <person name="Burns C."/>
            <person name="Canback B."/>
            <person name="Casselton L.A."/>
            <person name="Cheng C.K."/>
            <person name="Deng J."/>
            <person name="Dietrich F.S."/>
            <person name="Fargo D.C."/>
            <person name="Farman M.L."/>
            <person name="Gathman A.C."/>
            <person name="Goldberg J."/>
            <person name="Guigo R."/>
            <person name="Hoegger P.J."/>
            <person name="Hooker J.B."/>
            <person name="Huggins A."/>
            <person name="James T.Y."/>
            <person name="Kamada T."/>
            <person name="Kilaru S."/>
            <person name="Kodira C."/>
            <person name="Kues U."/>
            <person name="Kupfer D."/>
            <person name="Kwan H.S."/>
            <person name="Lomsadze A."/>
            <person name="Li W."/>
            <person name="Lilly W.W."/>
            <person name="Ma L.J."/>
            <person name="Mackey A.J."/>
            <person name="Manning G."/>
            <person name="Martin F."/>
            <person name="Muraguchi H."/>
            <person name="Natvig D.O."/>
            <person name="Palmerini H."/>
            <person name="Ramesh M.A."/>
            <person name="Rehmeyer C.J."/>
            <person name="Roe B.A."/>
            <person name="Shenoy N."/>
            <person name="Stanke M."/>
            <person name="Ter-Hovhannisyan V."/>
            <person name="Tunlid A."/>
            <person name="Velagapudi R."/>
            <person name="Vision T.J."/>
            <person name="Zeng Q."/>
            <person name="Zolan M.E."/>
            <person name="Pukkila P.J."/>
        </authorList>
    </citation>
    <scope>NUCLEOTIDE SEQUENCE [LARGE SCALE GENOMIC DNA]</scope>
    <source>
        <strain evidence="3">Okayama-7 / 130 / ATCC MYA-4618 / FGSC 9003</strain>
    </source>
</reference>
<dbReference type="eggNOG" id="ENOG502S5VW">
    <property type="taxonomic scope" value="Eukaryota"/>
</dbReference>